<comment type="caution">
    <text evidence="3">The sequence shown here is derived from an EMBL/GenBank/DDBJ whole genome shotgun (WGS) entry which is preliminary data.</text>
</comment>
<dbReference type="InterPro" id="IPR029149">
    <property type="entry name" value="Creatin/AminoP/Spt16_N"/>
</dbReference>
<dbReference type="InterPro" id="IPR006311">
    <property type="entry name" value="TAT_signal"/>
</dbReference>
<dbReference type="InterPro" id="IPR000587">
    <property type="entry name" value="Creatinase_N"/>
</dbReference>
<dbReference type="SUPFAM" id="SSF53092">
    <property type="entry name" value="Creatinase/prolidase N-terminal domain"/>
    <property type="match status" value="1"/>
</dbReference>
<keyword evidence="4" id="KW-1185">Reference proteome</keyword>
<protein>
    <submittedName>
        <fullName evidence="3">M24 family metallopeptidase</fullName>
    </submittedName>
</protein>
<evidence type="ECO:0000259" key="1">
    <source>
        <dbReference type="Pfam" id="PF00557"/>
    </source>
</evidence>
<feature type="domain" description="Peptidase M24" evidence="1">
    <location>
        <begin position="193"/>
        <end position="398"/>
    </location>
</feature>
<dbReference type="PANTHER" id="PTHR46112">
    <property type="entry name" value="AMINOPEPTIDASE"/>
    <property type="match status" value="1"/>
</dbReference>
<evidence type="ECO:0000313" key="3">
    <source>
        <dbReference type="EMBL" id="MFD1105755.1"/>
    </source>
</evidence>
<name>A0ABW3P252_9SPHN</name>
<dbReference type="Gene3D" id="3.90.230.10">
    <property type="entry name" value="Creatinase/methionine aminopeptidase superfamily"/>
    <property type="match status" value="1"/>
</dbReference>
<dbReference type="InterPro" id="IPR036005">
    <property type="entry name" value="Creatinase/aminopeptidase-like"/>
</dbReference>
<feature type="domain" description="Creatinase N-terminal" evidence="2">
    <location>
        <begin position="52"/>
        <end position="184"/>
    </location>
</feature>
<dbReference type="SUPFAM" id="SSF55920">
    <property type="entry name" value="Creatinase/aminopeptidase"/>
    <property type="match status" value="1"/>
</dbReference>
<dbReference type="Gene3D" id="3.40.350.10">
    <property type="entry name" value="Creatinase/prolidase N-terminal domain"/>
    <property type="match status" value="1"/>
</dbReference>
<dbReference type="PANTHER" id="PTHR46112:SF3">
    <property type="entry name" value="AMINOPEPTIDASE YPDF"/>
    <property type="match status" value="1"/>
</dbReference>
<dbReference type="InterPro" id="IPR050659">
    <property type="entry name" value="Peptidase_M24B"/>
</dbReference>
<organism evidence="3 4">
    <name type="scientific">Sphingobium olei</name>
    <dbReference type="NCBI Taxonomy" id="420955"/>
    <lineage>
        <taxon>Bacteria</taxon>
        <taxon>Pseudomonadati</taxon>
        <taxon>Pseudomonadota</taxon>
        <taxon>Alphaproteobacteria</taxon>
        <taxon>Sphingomonadales</taxon>
        <taxon>Sphingomonadaceae</taxon>
        <taxon>Sphingobium</taxon>
    </lineage>
</organism>
<dbReference type="InterPro" id="IPR000994">
    <property type="entry name" value="Pept_M24"/>
</dbReference>
<reference evidence="4" key="1">
    <citation type="journal article" date="2019" name="Int. J. Syst. Evol. Microbiol.">
        <title>The Global Catalogue of Microorganisms (GCM) 10K type strain sequencing project: providing services to taxonomists for standard genome sequencing and annotation.</title>
        <authorList>
            <consortium name="The Broad Institute Genomics Platform"/>
            <consortium name="The Broad Institute Genome Sequencing Center for Infectious Disease"/>
            <person name="Wu L."/>
            <person name="Ma J."/>
        </authorList>
    </citation>
    <scope>NUCLEOTIDE SEQUENCE [LARGE SCALE GENOMIC DNA]</scope>
    <source>
        <strain evidence="4">CCUG 54329</strain>
    </source>
</reference>
<sequence>MPDRRTLLRHAAAGIAMASVSPRLFAQERAAEALGSLTGDVVPIGKAERADRLARAQRMMQAAGIDALLVEPGASLIYYTGIRWHRSERLTAAVIPASGAPLIVCPFFEKPSIDESLAIPAEVRVWQEDESPYARIADFLAARGLAKGRIGIEETVRYFAVDGLKAALPAATLVKDPVTRAIRMRKTAAEIALMQKAADVTMGAYRWTYPQVKTGMTPADIGALTSAATKQLGGKVEFNLVLLGEAAAYPHGSGKPQAVRAGEVVLMDCGCTVEDYQSDISRTWVHGAAPTPQQRKVWDHVSHGQKIAIEAARLGVPAGSVDDAVRSYYEGQGYGPRYALPGLSHRTGHGIGMEGHEPVNLVHGETTKLDVGMCFSNEPGLYLPGVMGIRMEDCFHMTGKGSQWFSTPPTSIDQPIA</sequence>
<dbReference type="RefSeq" id="WP_380911796.1">
    <property type="nucleotide sequence ID" value="NZ_JBHTLS010000127.1"/>
</dbReference>
<dbReference type="Pfam" id="PF01321">
    <property type="entry name" value="Creatinase_N"/>
    <property type="match status" value="1"/>
</dbReference>
<evidence type="ECO:0000313" key="4">
    <source>
        <dbReference type="Proteomes" id="UP001597203"/>
    </source>
</evidence>
<dbReference type="PROSITE" id="PS51318">
    <property type="entry name" value="TAT"/>
    <property type="match status" value="1"/>
</dbReference>
<dbReference type="Proteomes" id="UP001597203">
    <property type="component" value="Unassembled WGS sequence"/>
</dbReference>
<gene>
    <name evidence="3" type="ORF">ACFQ24_12860</name>
</gene>
<proteinExistence type="predicted"/>
<dbReference type="Pfam" id="PF00557">
    <property type="entry name" value="Peptidase_M24"/>
    <property type="match status" value="1"/>
</dbReference>
<accession>A0ABW3P252</accession>
<evidence type="ECO:0000259" key="2">
    <source>
        <dbReference type="Pfam" id="PF01321"/>
    </source>
</evidence>
<dbReference type="EMBL" id="JBHTLS010000127">
    <property type="protein sequence ID" value="MFD1105755.1"/>
    <property type="molecule type" value="Genomic_DNA"/>
</dbReference>